<dbReference type="Gene3D" id="3.40.1390.20">
    <property type="entry name" value="HprK N-terminal domain-like"/>
    <property type="match status" value="1"/>
</dbReference>
<reference evidence="2" key="1">
    <citation type="submission" date="2020-10" db="EMBL/GenBank/DDBJ databases">
        <authorList>
            <person name="Gilroy R."/>
        </authorList>
    </citation>
    <scope>NUCLEOTIDE SEQUENCE</scope>
    <source>
        <strain evidence="2">CHK189-12415</strain>
    </source>
</reference>
<dbReference type="Proteomes" id="UP000824241">
    <property type="component" value="Unassembled WGS sequence"/>
</dbReference>
<evidence type="ECO:0000259" key="1">
    <source>
        <dbReference type="Pfam" id="PF07085"/>
    </source>
</evidence>
<dbReference type="InterPro" id="IPR010766">
    <property type="entry name" value="DRTGG"/>
</dbReference>
<comment type="caution">
    <text evidence="2">The sequence shown here is derived from an EMBL/GenBank/DDBJ whole genome shotgun (WGS) entry which is preliminary data.</text>
</comment>
<protein>
    <recommendedName>
        <fullName evidence="1">DRTGG domain-containing protein</fullName>
    </recommendedName>
</protein>
<dbReference type="SUPFAM" id="SSF75138">
    <property type="entry name" value="HprK N-terminal domain-like"/>
    <property type="match status" value="1"/>
</dbReference>
<sequence length="110" mass="11993">MTPLEFAEKYNLKVVTPGDGTREIKGAYCGDLLSWVMGRAKEDDAFVTVMANVNTIAVAVLADVACVILCEGAHFDEMSIKRAEQQEVCILESEEPAFQVALKLGRELGL</sequence>
<dbReference type="AlphaFoldDB" id="A0A9D1J3W9"/>
<accession>A0A9D1J3W9</accession>
<proteinExistence type="predicted"/>
<dbReference type="EMBL" id="DVHA01000023">
    <property type="protein sequence ID" value="HIR60096.1"/>
    <property type="molecule type" value="Genomic_DNA"/>
</dbReference>
<gene>
    <name evidence="2" type="ORF">IAB37_00745</name>
</gene>
<evidence type="ECO:0000313" key="2">
    <source>
        <dbReference type="EMBL" id="HIR60096.1"/>
    </source>
</evidence>
<feature type="domain" description="DRTGG" evidence="1">
    <location>
        <begin position="36"/>
        <end position="104"/>
    </location>
</feature>
<organism evidence="2 3">
    <name type="scientific">Candidatus Faecivivens stercoravium</name>
    <dbReference type="NCBI Taxonomy" id="2840803"/>
    <lineage>
        <taxon>Bacteria</taxon>
        <taxon>Bacillati</taxon>
        <taxon>Bacillota</taxon>
        <taxon>Clostridia</taxon>
        <taxon>Eubacteriales</taxon>
        <taxon>Oscillospiraceae</taxon>
        <taxon>Oscillospiraceae incertae sedis</taxon>
        <taxon>Candidatus Faecivivens</taxon>
    </lineage>
</organism>
<name>A0A9D1J3W9_9FIRM</name>
<dbReference type="Pfam" id="PF07085">
    <property type="entry name" value="DRTGG"/>
    <property type="match status" value="1"/>
</dbReference>
<reference evidence="2" key="2">
    <citation type="journal article" date="2021" name="PeerJ">
        <title>Extensive microbial diversity within the chicken gut microbiome revealed by metagenomics and culture.</title>
        <authorList>
            <person name="Gilroy R."/>
            <person name="Ravi A."/>
            <person name="Getino M."/>
            <person name="Pursley I."/>
            <person name="Horton D.L."/>
            <person name="Alikhan N.F."/>
            <person name="Baker D."/>
            <person name="Gharbi K."/>
            <person name="Hall N."/>
            <person name="Watson M."/>
            <person name="Adriaenssens E.M."/>
            <person name="Foster-Nyarko E."/>
            <person name="Jarju S."/>
            <person name="Secka A."/>
            <person name="Antonio M."/>
            <person name="Oren A."/>
            <person name="Chaudhuri R.R."/>
            <person name="La Ragione R."/>
            <person name="Hildebrand F."/>
            <person name="Pallen M.J."/>
        </authorList>
    </citation>
    <scope>NUCLEOTIDE SEQUENCE</scope>
    <source>
        <strain evidence="2">CHK189-12415</strain>
    </source>
</reference>
<evidence type="ECO:0000313" key="3">
    <source>
        <dbReference type="Proteomes" id="UP000824241"/>
    </source>
</evidence>
<dbReference type="InterPro" id="IPR028979">
    <property type="entry name" value="Ser_kin/Pase_Hpr-like_N_sf"/>
</dbReference>